<evidence type="ECO:0000256" key="3">
    <source>
        <dbReference type="ARBA" id="ARBA00023002"/>
    </source>
</evidence>
<dbReference type="Gene3D" id="3.90.180.10">
    <property type="entry name" value="Medium-chain alcohol dehydrogenases, catalytic domain"/>
    <property type="match status" value="1"/>
</dbReference>
<dbReference type="AlphaFoldDB" id="A0A0H3NKF8"/>
<dbReference type="InterPro" id="IPR047109">
    <property type="entry name" value="CAD-like"/>
</dbReference>
<reference evidence="4 5" key="1">
    <citation type="journal article" date="2011" name="J. Bacteriol.">
        <title>Complete genome sequence of Yersinia enterocolitica subsp. palearctica serogroup O:3.</title>
        <authorList>
            <person name="Batzilla J."/>
            <person name="Hoper D."/>
            <person name="Antonenka U."/>
            <person name="Heesemann J."/>
            <person name="Rakin A."/>
        </authorList>
    </citation>
    <scope>NUCLEOTIDE SEQUENCE [LARGE SCALE GENOMIC DNA]</scope>
    <source>
        <strain evidence="5">DSM 13030 / CIP 106945 / Y11</strain>
    </source>
</reference>
<evidence type="ECO:0000256" key="1">
    <source>
        <dbReference type="ARBA" id="ARBA00022723"/>
    </source>
</evidence>
<dbReference type="PANTHER" id="PTHR42683">
    <property type="entry name" value="ALDEHYDE REDUCTASE"/>
    <property type="match status" value="1"/>
</dbReference>
<keyword evidence="2" id="KW-0862">Zinc</keyword>
<evidence type="ECO:0000256" key="2">
    <source>
        <dbReference type="ARBA" id="ARBA00022833"/>
    </source>
</evidence>
<sequence length="46" mass="5333">MDFCAQHGIASDIEMINIQDINHAYERMLKSDVKYRFVIDMASLKA</sequence>
<evidence type="ECO:0000313" key="5">
    <source>
        <dbReference type="Proteomes" id="UP000008084"/>
    </source>
</evidence>
<evidence type="ECO:0000313" key="4">
    <source>
        <dbReference type="EMBL" id="CBY25581.1"/>
    </source>
</evidence>
<dbReference type="HOGENOM" id="CLU_026673_27_2_6"/>
<keyword evidence="3 4" id="KW-0560">Oxidoreductase</keyword>
<keyword evidence="1" id="KW-0479">Metal-binding</keyword>
<proteinExistence type="predicted"/>
<accession>A0A0H3NKF8</accession>
<dbReference type="KEGG" id="yey:Y11_26001"/>
<dbReference type="Gene3D" id="3.40.50.720">
    <property type="entry name" value="NAD(P)-binding Rossmann-like Domain"/>
    <property type="match status" value="1"/>
</dbReference>
<dbReference type="GO" id="GO:0004022">
    <property type="term" value="F:alcohol dehydrogenase (NAD+) activity"/>
    <property type="evidence" value="ECO:0007669"/>
    <property type="project" value="UniProtKB-EC"/>
</dbReference>
<dbReference type="EMBL" id="FR729477">
    <property type="protein sequence ID" value="CBY25581.1"/>
    <property type="molecule type" value="Genomic_DNA"/>
</dbReference>
<name>A0A0H3NKF8_YERE1</name>
<dbReference type="GO" id="GO:0046872">
    <property type="term" value="F:metal ion binding"/>
    <property type="evidence" value="ECO:0007669"/>
    <property type="project" value="UniProtKB-KW"/>
</dbReference>
<organism evidence="4 5">
    <name type="scientific">Yersinia enterocolitica subsp. palearctica serotype O:3 (strain DSM 13030 / CIP 106945 / Y11)</name>
    <dbReference type="NCBI Taxonomy" id="930944"/>
    <lineage>
        <taxon>Bacteria</taxon>
        <taxon>Pseudomonadati</taxon>
        <taxon>Pseudomonadota</taxon>
        <taxon>Gammaproteobacteria</taxon>
        <taxon>Enterobacterales</taxon>
        <taxon>Yersiniaceae</taxon>
        <taxon>Yersinia</taxon>
    </lineage>
</organism>
<dbReference type="PATRIC" id="fig|930944.6.peg.2583"/>
<dbReference type="Proteomes" id="UP000008084">
    <property type="component" value="Chromosome"/>
</dbReference>
<gene>
    <name evidence="4" type="ordered locus">Y11_26001</name>
</gene>
<protein>
    <submittedName>
        <fullName evidence="4">Alcohol dehydrogenase</fullName>
        <ecNumber evidence="4">1.1.1.1</ecNumber>
    </submittedName>
</protein>
<dbReference type="EC" id="1.1.1.1" evidence="4"/>